<keyword evidence="3" id="KW-1185">Reference proteome</keyword>
<dbReference type="Gene3D" id="3.30.420.10">
    <property type="entry name" value="Ribonuclease H-like superfamily/Ribonuclease H"/>
    <property type="match status" value="1"/>
</dbReference>
<evidence type="ECO:0000259" key="1">
    <source>
        <dbReference type="PROSITE" id="PS50994"/>
    </source>
</evidence>
<dbReference type="Pfam" id="PF13276">
    <property type="entry name" value="HTH_21"/>
    <property type="match status" value="1"/>
</dbReference>
<dbReference type="Pfam" id="PF00665">
    <property type="entry name" value="rve"/>
    <property type="match status" value="1"/>
</dbReference>
<accession>A0ABU4WES3</accession>
<protein>
    <submittedName>
        <fullName evidence="2">IS3 family transposase</fullName>
    </submittedName>
</protein>
<dbReference type="InterPro" id="IPR050900">
    <property type="entry name" value="Transposase_IS3/IS150/IS904"/>
</dbReference>
<evidence type="ECO:0000313" key="3">
    <source>
        <dbReference type="Proteomes" id="UP001279681"/>
    </source>
</evidence>
<reference evidence="3" key="1">
    <citation type="submission" date="2023-07" db="EMBL/GenBank/DDBJ databases">
        <authorList>
            <person name="Colorado M.A."/>
            <person name="Villamil L.M."/>
            <person name="Melo J.F."/>
            <person name="Rodriguez J.A."/>
            <person name="Ruiz R.Y."/>
        </authorList>
    </citation>
    <scope>NUCLEOTIDE SEQUENCE [LARGE SCALE GENOMIC DNA]</scope>
    <source>
        <strain evidence="3">C33</strain>
    </source>
</reference>
<evidence type="ECO:0000313" key="2">
    <source>
        <dbReference type="EMBL" id="MDX8337507.1"/>
    </source>
</evidence>
<dbReference type="SUPFAM" id="SSF53098">
    <property type="entry name" value="Ribonuclease H-like"/>
    <property type="match status" value="1"/>
</dbReference>
<dbReference type="InterPro" id="IPR048020">
    <property type="entry name" value="Transpos_IS3"/>
</dbReference>
<sequence length="303" mass="35094">MCYSKKGFDNIREKLDDTKITDLIKQLKPKYSQEKMCKIFKISRATYYFNLNKTTTKTQERYELLSSQIKRIYEENSKIYGAPKIHAILNREGYPASIKLVQRIMRALGLSSITRKKYKPQTIKSKVEAPASNLLKQDFSTTSINEKIVGDITYIYTKDFGWTYLASFMDLHTNEIKGWEYSTTMTTDIVLKALSKLNLNSDLTGCIIHTDQGSQYTSKDYVAKVKDLGATLSYSRKGNPYDNAPIESFHSVLKKELIYQSKPKTFEETKKSLFKYIEGWYNNHRIQKKLGYLSPADYQKQVA</sequence>
<dbReference type="Proteomes" id="UP001279681">
    <property type="component" value="Unassembled WGS sequence"/>
</dbReference>
<dbReference type="PANTHER" id="PTHR46889">
    <property type="entry name" value="TRANSPOSASE INSF FOR INSERTION SEQUENCE IS3B-RELATED"/>
    <property type="match status" value="1"/>
</dbReference>
<dbReference type="EMBL" id="JAVIKH010000065">
    <property type="protein sequence ID" value="MDX8337507.1"/>
    <property type="molecule type" value="Genomic_DNA"/>
</dbReference>
<dbReference type="InterPro" id="IPR012337">
    <property type="entry name" value="RNaseH-like_sf"/>
</dbReference>
<dbReference type="NCBIfam" id="NF033516">
    <property type="entry name" value="transpos_IS3"/>
    <property type="match status" value="1"/>
</dbReference>
<comment type="caution">
    <text evidence="2">The sequence shown here is derived from an EMBL/GenBank/DDBJ whole genome shotgun (WGS) entry which is preliminary data.</text>
</comment>
<dbReference type="InterPro" id="IPR025948">
    <property type="entry name" value="HTH-like_dom"/>
</dbReference>
<gene>
    <name evidence="2" type="ORF">RFV38_13570</name>
</gene>
<dbReference type="Pfam" id="PF13333">
    <property type="entry name" value="rve_2"/>
    <property type="match status" value="1"/>
</dbReference>
<dbReference type="PROSITE" id="PS50994">
    <property type="entry name" value="INTEGRASE"/>
    <property type="match status" value="1"/>
</dbReference>
<dbReference type="InterPro" id="IPR001584">
    <property type="entry name" value="Integrase_cat-core"/>
</dbReference>
<feature type="domain" description="Integrase catalytic" evidence="1">
    <location>
        <begin position="126"/>
        <end position="303"/>
    </location>
</feature>
<organism evidence="2 3">
    <name type="scientific">Candidatus Cetobacterium colombiensis</name>
    <dbReference type="NCBI Taxonomy" id="3073100"/>
    <lineage>
        <taxon>Bacteria</taxon>
        <taxon>Fusobacteriati</taxon>
        <taxon>Fusobacteriota</taxon>
        <taxon>Fusobacteriia</taxon>
        <taxon>Fusobacteriales</taxon>
        <taxon>Fusobacteriaceae</taxon>
        <taxon>Cetobacterium</taxon>
    </lineage>
</organism>
<dbReference type="PANTHER" id="PTHR46889:SF7">
    <property type="entry name" value="TRANSPOSASE FOR INSERTION SEQUENCE ELEMENT IS904"/>
    <property type="match status" value="1"/>
</dbReference>
<name>A0ABU4WES3_9FUSO</name>
<dbReference type="InterPro" id="IPR036397">
    <property type="entry name" value="RNaseH_sf"/>
</dbReference>
<dbReference type="RefSeq" id="WP_081990275.1">
    <property type="nucleotide sequence ID" value="NZ_JAVIKH010000065.1"/>
</dbReference>
<proteinExistence type="predicted"/>